<dbReference type="Proteomes" id="UP000789405">
    <property type="component" value="Unassembled WGS sequence"/>
</dbReference>
<accession>A0A9N9CAG3</accession>
<name>A0A9N9CAG3_9GLOM</name>
<keyword evidence="2" id="KW-1185">Reference proteome</keyword>
<reference evidence="1" key="1">
    <citation type="submission" date="2021-06" db="EMBL/GenBank/DDBJ databases">
        <authorList>
            <person name="Kallberg Y."/>
            <person name="Tangrot J."/>
            <person name="Rosling A."/>
        </authorList>
    </citation>
    <scope>NUCLEOTIDE SEQUENCE</scope>
    <source>
        <strain evidence="1">MA453B</strain>
    </source>
</reference>
<dbReference type="AlphaFoldDB" id="A0A9N9CAG3"/>
<evidence type="ECO:0000313" key="2">
    <source>
        <dbReference type="Proteomes" id="UP000789405"/>
    </source>
</evidence>
<comment type="caution">
    <text evidence="1">The sequence shown here is derived from an EMBL/GenBank/DDBJ whole genome shotgun (WGS) entry which is preliminary data.</text>
</comment>
<proteinExistence type="predicted"/>
<gene>
    <name evidence="1" type="ORF">DERYTH_LOCUS7346</name>
</gene>
<organism evidence="1 2">
    <name type="scientific">Dentiscutata erythropus</name>
    <dbReference type="NCBI Taxonomy" id="1348616"/>
    <lineage>
        <taxon>Eukaryota</taxon>
        <taxon>Fungi</taxon>
        <taxon>Fungi incertae sedis</taxon>
        <taxon>Mucoromycota</taxon>
        <taxon>Glomeromycotina</taxon>
        <taxon>Glomeromycetes</taxon>
        <taxon>Diversisporales</taxon>
        <taxon>Gigasporaceae</taxon>
        <taxon>Dentiscutata</taxon>
    </lineage>
</organism>
<sequence length="83" mass="9901">MYNCWENYDKNIEDIRDNEIKQAITQFRNADKKLQEISDLNIQSTVQHSEAYFTSRLINLTGLNNSIAGYKENEENKTFYEWT</sequence>
<protein>
    <submittedName>
        <fullName evidence="1">15066_t:CDS:1</fullName>
    </submittedName>
</protein>
<evidence type="ECO:0000313" key="1">
    <source>
        <dbReference type="EMBL" id="CAG8594948.1"/>
    </source>
</evidence>
<dbReference type="OrthoDB" id="2490326at2759"/>
<dbReference type="EMBL" id="CAJVPY010003556">
    <property type="protein sequence ID" value="CAG8594948.1"/>
    <property type="molecule type" value="Genomic_DNA"/>
</dbReference>